<dbReference type="eggNOG" id="KOG0154">
    <property type="taxonomic scope" value="Eukaryota"/>
</dbReference>
<dbReference type="Pfam" id="PF01585">
    <property type="entry name" value="G-patch"/>
    <property type="match status" value="1"/>
</dbReference>
<keyword evidence="5" id="KW-1185">Reference proteome</keyword>
<dbReference type="OrthoDB" id="21470at2759"/>
<evidence type="ECO:0000313" key="4">
    <source>
        <dbReference type="EMBL" id="EGG03368.1"/>
    </source>
</evidence>
<dbReference type="GeneID" id="18932140"/>
<dbReference type="SMART" id="SM00443">
    <property type="entry name" value="G_patch"/>
    <property type="match status" value="1"/>
</dbReference>
<dbReference type="InterPro" id="IPR001374">
    <property type="entry name" value="R3H_dom"/>
</dbReference>
<dbReference type="CDD" id="cd02325">
    <property type="entry name" value="R3H"/>
    <property type="match status" value="1"/>
</dbReference>
<name>F4RW77_MELLP</name>
<dbReference type="PROSITE" id="PS51061">
    <property type="entry name" value="R3H"/>
    <property type="match status" value="1"/>
</dbReference>
<sequence length="326" mass="36039">MEAILGQMIEDESDDLSGEDGSERGLDDLSGEVEDLELLLQHEEAEAAVELAYGVSESEDLDSDNDDDLDEAIWGVDPQAARKAIKKAARATRKGKNKAKVSSGYMFTDALQKQWEADRKKKAAKKALREVARLTGEIKSKKMTKESKKESWEKTDLFNTHENIRYFIENSLDQKSLRLSPMSKKGRAKIHLVANLYGLKSHSSGKGKARATTVERTHYTRVWGVDLKKIQAILFGKSPPKGTQAYKDYQGEYNLRPIQGNNKDGTLVGQGASEIGQENVGFRLLAKMGWTKGDTMGSISSNNGLTAPLMAVVKNSKNGLGMTNFY</sequence>
<reference evidence="5" key="1">
    <citation type="journal article" date="2011" name="Proc. Natl. Acad. Sci. U.S.A.">
        <title>Obligate biotrophy features unraveled by the genomic analysis of rust fungi.</title>
        <authorList>
            <person name="Duplessis S."/>
            <person name="Cuomo C.A."/>
            <person name="Lin Y.-C."/>
            <person name="Aerts A."/>
            <person name="Tisserant E."/>
            <person name="Veneault-Fourrey C."/>
            <person name="Joly D.L."/>
            <person name="Hacquard S."/>
            <person name="Amselem J."/>
            <person name="Cantarel B.L."/>
            <person name="Chiu R."/>
            <person name="Coutinho P.M."/>
            <person name="Feau N."/>
            <person name="Field M."/>
            <person name="Frey P."/>
            <person name="Gelhaye E."/>
            <person name="Goldberg J."/>
            <person name="Grabherr M.G."/>
            <person name="Kodira C.D."/>
            <person name="Kohler A."/>
            <person name="Kuees U."/>
            <person name="Lindquist E.A."/>
            <person name="Lucas S.M."/>
            <person name="Mago R."/>
            <person name="Mauceli E."/>
            <person name="Morin E."/>
            <person name="Murat C."/>
            <person name="Pangilinan J.L."/>
            <person name="Park R."/>
            <person name="Pearson M."/>
            <person name="Quesneville H."/>
            <person name="Rouhier N."/>
            <person name="Sakthikumar S."/>
            <person name="Salamov A.A."/>
            <person name="Schmutz J."/>
            <person name="Selles B."/>
            <person name="Shapiro H."/>
            <person name="Tanguay P."/>
            <person name="Tuskan G.A."/>
            <person name="Henrissat B."/>
            <person name="Van de Peer Y."/>
            <person name="Rouze P."/>
            <person name="Ellis J.G."/>
            <person name="Dodds P.N."/>
            <person name="Schein J.E."/>
            <person name="Zhong S."/>
            <person name="Hamelin R.C."/>
            <person name="Grigoriev I.V."/>
            <person name="Szabo L.J."/>
            <person name="Martin F."/>
        </authorList>
    </citation>
    <scope>NUCLEOTIDE SEQUENCE [LARGE SCALE GENOMIC DNA]</scope>
    <source>
        <strain evidence="5">98AG31 / pathotype 3-4-7</strain>
    </source>
</reference>
<evidence type="ECO:0008006" key="6">
    <source>
        <dbReference type="Google" id="ProtNLM"/>
    </source>
</evidence>
<dbReference type="AlphaFoldDB" id="F4RW77"/>
<dbReference type="GO" id="GO:0003676">
    <property type="term" value="F:nucleic acid binding"/>
    <property type="evidence" value="ECO:0007669"/>
    <property type="project" value="UniProtKB-UniRule"/>
</dbReference>
<dbReference type="InParanoid" id="F4RW77"/>
<evidence type="ECO:0000259" key="2">
    <source>
        <dbReference type="PROSITE" id="PS50174"/>
    </source>
</evidence>
<dbReference type="Pfam" id="PF01424">
    <property type="entry name" value="R3H"/>
    <property type="match status" value="1"/>
</dbReference>
<protein>
    <recommendedName>
        <fullName evidence="6">Protein SQS1</fullName>
    </recommendedName>
</protein>
<dbReference type="InterPro" id="IPR000467">
    <property type="entry name" value="G_patch_dom"/>
</dbReference>
<feature type="domain" description="R3H" evidence="3">
    <location>
        <begin position="154"/>
        <end position="218"/>
    </location>
</feature>
<proteinExistence type="predicted"/>
<gene>
    <name evidence="4" type="ORF">MELLADRAFT_72588</name>
</gene>
<dbReference type="InterPro" id="IPR036867">
    <property type="entry name" value="R3H_dom_sf"/>
</dbReference>
<organism evidence="5">
    <name type="scientific">Melampsora larici-populina (strain 98AG31 / pathotype 3-4-7)</name>
    <name type="common">Poplar leaf rust fungus</name>
    <dbReference type="NCBI Taxonomy" id="747676"/>
    <lineage>
        <taxon>Eukaryota</taxon>
        <taxon>Fungi</taxon>
        <taxon>Dikarya</taxon>
        <taxon>Basidiomycota</taxon>
        <taxon>Pucciniomycotina</taxon>
        <taxon>Pucciniomycetes</taxon>
        <taxon>Pucciniales</taxon>
        <taxon>Melampsoraceae</taxon>
        <taxon>Melampsora</taxon>
    </lineage>
</organism>
<dbReference type="SUPFAM" id="SSF82708">
    <property type="entry name" value="R3H domain"/>
    <property type="match status" value="1"/>
</dbReference>
<dbReference type="STRING" id="747676.F4RW77"/>
<evidence type="ECO:0000259" key="3">
    <source>
        <dbReference type="PROSITE" id="PS51061"/>
    </source>
</evidence>
<accession>F4RW77</accession>
<evidence type="ECO:0000313" key="5">
    <source>
        <dbReference type="Proteomes" id="UP000001072"/>
    </source>
</evidence>
<dbReference type="KEGG" id="mlr:MELLADRAFT_72588"/>
<feature type="compositionally biased region" description="Acidic residues" evidence="1">
    <location>
        <begin position="9"/>
        <end position="20"/>
    </location>
</feature>
<feature type="domain" description="G-patch" evidence="2">
    <location>
        <begin position="277"/>
        <end position="325"/>
    </location>
</feature>
<dbReference type="VEuPathDB" id="FungiDB:MELLADRAFT_72588"/>
<dbReference type="HOGENOM" id="CLU_852794_0_0_1"/>
<dbReference type="InterPro" id="IPR051189">
    <property type="entry name" value="Splicing_assoc_domain"/>
</dbReference>
<dbReference type="RefSeq" id="XP_007413503.1">
    <property type="nucleotide sequence ID" value="XM_007413441.1"/>
</dbReference>
<dbReference type="Gene3D" id="3.30.1370.50">
    <property type="entry name" value="R3H-like domain"/>
    <property type="match status" value="1"/>
</dbReference>
<dbReference type="PROSITE" id="PS50174">
    <property type="entry name" value="G_PATCH"/>
    <property type="match status" value="1"/>
</dbReference>
<dbReference type="PANTHER" id="PTHR14195">
    <property type="entry name" value="G PATCH DOMAIN CONTAINING PROTEIN 2"/>
    <property type="match status" value="1"/>
</dbReference>
<feature type="region of interest" description="Disordered" evidence="1">
    <location>
        <begin position="1"/>
        <end position="29"/>
    </location>
</feature>
<dbReference type="SMART" id="SM00393">
    <property type="entry name" value="R3H"/>
    <property type="match status" value="1"/>
</dbReference>
<dbReference type="EMBL" id="GL883125">
    <property type="protein sequence ID" value="EGG03368.1"/>
    <property type="molecule type" value="Genomic_DNA"/>
</dbReference>
<evidence type="ECO:0000256" key="1">
    <source>
        <dbReference type="SAM" id="MobiDB-lite"/>
    </source>
</evidence>
<dbReference type="Proteomes" id="UP000001072">
    <property type="component" value="Unassembled WGS sequence"/>
</dbReference>